<feature type="binding site" evidence="12">
    <location>
        <position position="210"/>
    </location>
    <ligand>
        <name>Ca(2+)</name>
        <dbReference type="ChEBI" id="CHEBI:29108"/>
        <label>1</label>
    </ligand>
</feature>
<feature type="binding site" evidence="12">
    <location>
        <position position="212"/>
    </location>
    <ligand>
        <name>Ca(2+)</name>
        <dbReference type="ChEBI" id="CHEBI:29108"/>
        <label>1</label>
    </ligand>
</feature>
<dbReference type="CDD" id="cd01347">
    <property type="entry name" value="ligand_gated_channel"/>
    <property type="match status" value="1"/>
</dbReference>
<feature type="binding site" evidence="12">
    <location>
        <position position="308"/>
    </location>
    <ligand>
        <name>cyanocob(III)alamin</name>
        <dbReference type="ChEBI" id="CHEBI:17439"/>
    </ligand>
</feature>
<organism evidence="17 18">
    <name type="scientific">Kosakonia pseudosacchari</name>
    <dbReference type="NCBI Taxonomy" id="1646340"/>
    <lineage>
        <taxon>Bacteria</taxon>
        <taxon>Pseudomonadati</taxon>
        <taxon>Pseudomonadota</taxon>
        <taxon>Gammaproteobacteria</taxon>
        <taxon>Enterobacterales</taxon>
        <taxon>Enterobacteriaceae</taxon>
        <taxon>Kosakonia</taxon>
    </lineage>
</organism>
<evidence type="ECO:0000313" key="18">
    <source>
        <dbReference type="Proteomes" id="UP000219642"/>
    </source>
</evidence>
<feature type="binding site" evidence="12">
    <location>
        <begin position="110"/>
        <end position="111"/>
    </location>
    <ligand>
        <name>cyanocob(III)alamin</name>
        <dbReference type="ChEBI" id="CHEBI:17439"/>
    </ligand>
</feature>
<evidence type="ECO:0000256" key="2">
    <source>
        <dbReference type="ARBA" id="ARBA00022448"/>
    </source>
</evidence>
<evidence type="ECO:0000256" key="1">
    <source>
        <dbReference type="ARBA" id="ARBA00004571"/>
    </source>
</evidence>
<dbReference type="InterPro" id="IPR012910">
    <property type="entry name" value="Plug_dom"/>
</dbReference>
<name>A0ABX4IJU0_9ENTR</name>
<proteinExistence type="inferred from homology"/>
<evidence type="ECO:0000256" key="6">
    <source>
        <dbReference type="ARBA" id="ARBA00022837"/>
    </source>
</evidence>
<evidence type="ECO:0000256" key="10">
    <source>
        <dbReference type="ARBA" id="ARBA00023136"/>
    </source>
</evidence>
<keyword evidence="9 12" id="KW-0626">Porin</keyword>
<dbReference type="InterPro" id="IPR000531">
    <property type="entry name" value="Beta-barrel_TonB"/>
</dbReference>
<evidence type="ECO:0000259" key="16">
    <source>
        <dbReference type="Pfam" id="PF07715"/>
    </source>
</evidence>
<feature type="domain" description="TonB-dependent receptor-like beta-barrel" evidence="15">
    <location>
        <begin position="170"/>
        <end position="590"/>
    </location>
</feature>
<evidence type="ECO:0000259" key="15">
    <source>
        <dbReference type="Pfam" id="PF00593"/>
    </source>
</evidence>
<dbReference type="Gene3D" id="2.40.170.20">
    <property type="entry name" value="TonB-dependent receptor, beta-barrel domain"/>
    <property type="match status" value="1"/>
</dbReference>
<keyword evidence="8 12" id="KW-0798">TonB box</keyword>
<feature type="domain" description="TonB-dependent receptor plug" evidence="16">
    <location>
        <begin position="40"/>
        <end position="146"/>
    </location>
</feature>
<accession>A0ABX4IJU0</accession>
<evidence type="ECO:0000256" key="14">
    <source>
        <dbReference type="PROSITE-ProRule" id="PRU10144"/>
    </source>
</evidence>
<dbReference type="InterPro" id="IPR037066">
    <property type="entry name" value="Plug_dom_sf"/>
</dbReference>
<dbReference type="NCBIfam" id="NF007926">
    <property type="entry name" value="PRK10641.1"/>
    <property type="match status" value="1"/>
</dbReference>
<dbReference type="RefSeq" id="WP_097401939.1">
    <property type="nucleotide sequence ID" value="NZ_CP063425.1"/>
</dbReference>
<evidence type="ECO:0000256" key="3">
    <source>
        <dbReference type="ARBA" id="ARBA00022452"/>
    </source>
</evidence>
<feature type="binding site" evidence="12">
    <location>
        <position position="260"/>
    </location>
    <ligand>
        <name>Ca(2+)</name>
        <dbReference type="ChEBI" id="CHEBI:29108"/>
        <label>2</label>
    </ligand>
</feature>
<evidence type="ECO:0000256" key="7">
    <source>
        <dbReference type="ARBA" id="ARBA00023065"/>
    </source>
</evidence>
<dbReference type="InterPro" id="IPR036942">
    <property type="entry name" value="Beta-barrel_TonB_sf"/>
</dbReference>
<dbReference type="EMBL" id="NITV01000014">
    <property type="protein sequence ID" value="PDO83172.1"/>
    <property type="molecule type" value="Genomic_DNA"/>
</dbReference>
<feature type="binding site" evidence="12">
    <location>
        <position position="247"/>
    </location>
    <ligand>
        <name>Ca(2+)</name>
        <dbReference type="ChEBI" id="CHEBI:29108"/>
        <label>1</label>
    </ligand>
</feature>
<dbReference type="InterPro" id="IPR010917">
    <property type="entry name" value="TonB_rcpt_CS"/>
</dbReference>
<dbReference type="SUPFAM" id="SSF56935">
    <property type="entry name" value="Porins"/>
    <property type="match status" value="1"/>
</dbReference>
<keyword evidence="18" id="KW-1185">Reference proteome</keyword>
<feature type="chain" id="PRO_5044930093" description="Vitamin B12 transporter BtuB" evidence="12">
    <location>
        <begin position="21"/>
        <end position="616"/>
    </location>
</feature>
<evidence type="ECO:0000256" key="12">
    <source>
        <dbReference type="HAMAP-Rule" id="MF_01531"/>
    </source>
</evidence>
<comment type="function">
    <text evidence="12">Involved in the active translocation of vitamin B12 (cyanocobalamin) across the outer membrane to the periplasmic space. It derives its energy for transport by interacting with the trans-periplasmic membrane protein TonB.</text>
</comment>
<evidence type="ECO:0000256" key="4">
    <source>
        <dbReference type="ARBA" id="ARBA00022692"/>
    </source>
</evidence>
<reference evidence="17 18" key="1">
    <citation type="submission" date="2017-06" db="EMBL/GenBank/DDBJ databases">
        <title>Draft genome sequence of nitrogen-fixing Kosakonia pseudosacchari strain NN143 isolated from sugarcane roots.</title>
        <authorList>
            <person name="Li Y."/>
            <person name="Li S."/>
            <person name="Lin L."/>
            <person name="Wu X."/>
            <person name="Yang L."/>
            <person name="Li Y."/>
            <person name="An Q."/>
        </authorList>
    </citation>
    <scope>NUCLEOTIDE SEQUENCE [LARGE SCALE GENOMIC DNA]</scope>
    <source>
        <strain evidence="17 18">NN143</strain>
    </source>
</reference>
<dbReference type="HAMAP" id="MF_01531">
    <property type="entry name" value="BtuB"/>
    <property type="match status" value="1"/>
</dbReference>
<dbReference type="NCBIfam" id="TIGR01779">
    <property type="entry name" value="TonB-B12"/>
    <property type="match status" value="1"/>
</dbReference>
<keyword evidence="12" id="KW-0479">Metal-binding</keyword>
<dbReference type="PANTHER" id="PTHR30069:SF53">
    <property type="entry name" value="COLICIN I RECEPTOR-RELATED"/>
    <property type="match status" value="1"/>
</dbReference>
<feature type="binding site" evidence="12">
    <location>
        <position position="85"/>
    </location>
    <ligand>
        <name>cyanocob(III)alamin</name>
        <dbReference type="ChEBI" id="CHEBI:17439"/>
    </ligand>
</feature>
<dbReference type="InterPro" id="IPR010101">
    <property type="entry name" value="B12_transptr_BtuB"/>
</dbReference>
<feature type="signal peptide" evidence="12">
    <location>
        <begin position="1"/>
        <end position="20"/>
    </location>
</feature>
<comment type="subcellular location">
    <subcellularLocation>
        <location evidence="1 12 13">Cell outer membrane</location>
        <topology evidence="1 12 13">Multi-pass membrane protein</topology>
    </subcellularLocation>
</comment>
<keyword evidence="2 12" id="KW-0813">Transport</keyword>
<dbReference type="PROSITE" id="PS01156">
    <property type="entry name" value="TONB_DEPENDENT_REC_2"/>
    <property type="match status" value="1"/>
</dbReference>
<protein>
    <recommendedName>
        <fullName evidence="12">Vitamin B12 transporter BtuB</fullName>
    </recommendedName>
    <alternativeName>
        <fullName evidence="12">Cobalamin receptor</fullName>
    </alternativeName>
    <alternativeName>
        <fullName evidence="12">Outer membrane cobalamin translocator</fullName>
    </alternativeName>
</protein>
<evidence type="ECO:0000256" key="11">
    <source>
        <dbReference type="ARBA" id="ARBA00023237"/>
    </source>
</evidence>
<comment type="caution">
    <text evidence="17">The sequence shown here is derived from an EMBL/GenBank/DDBJ whole genome shotgun (WGS) entry which is preliminary data.</text>
</comment>
<evidence type="ECO:0000313" key="17">
    <source>
        <dbReference type="EMBL" id="PDO83172.1"/>
    </source>
</evidence>
<sequence length="616" mass="68995" precursor="true">MIKKASLLTALSVTAFSGWAQDSSSDNLVVTANRFQQPAKTVLAPTEVVTREDIDRWQSRSLVDVLRRLPGVDIAQNGGLGQTASVYVRGTEAKHLLLLIDGVPVARSGISNDPELNQIPLSLVQRVEYIRGPRSAVYGSGAIGGVVNVITMTGNEKSQINAGVGSKGYQTYDGTLRQRFGDTVATAAGSYTSTRGFNVQPGSTWDHDDDRDGYRNKTFWGSLQHKFNDNFDGFFRGYNFSNNVDYDLGSPPFAPDYSADERQLYVQGWDTGLNFAQGIYSSQLLASYQKSKDYNYSSIYGRYNDGTTLDDMEQRYIQWGNNVNVGKGSVGAGVDWKQERLVSSNSTTRDAYDRENTGLYLNGMQQFGDVTLEASGREDKDDEFGWHGTWQTAAGWEFVENYRLTVSYGTGFLAPSLGQQFGAKRFGIASNPNLKPEESRQWEAGVEGLTGPLDWRLSAYRYEIENLITYSDTAYYNINSATIKGVEWTGSVDTGIFSHRVTLQYIDPRDDETHEVLPRRAKRQAKYQLDWSVLNVDMDLAWEYFGKRYDNRTSTYNPEQRILPSYSTVDFSASYPVTSHLTVRGKIANLFDKEYETAYGYQTAGREYTLSGSYTF</sequence>
<keyword evidence="17" id="KW-0675">Receptor</keyword>
<feature type="short sequence motif" description="TonB box" evidence="12">
    <location>
        <begin position="26"/>
        <end position="33"/>
    </location>
</feature>
<feature type="binding site" evidence="12">
    <location>
        <position position="198"/>
    </location>
    <ligand>
        <name>Ca(2+)</name>
        <dbReference type="ChEBI" id="CHEBI:29108"/>
        <label>1</label>
    </ligand>
</feature>
<dbReference type="PROSITE" id="PS52016">
    <property type="entry name" value="TONB_DEPENDENT_REC_3"/>
    <property type="match status" value="1"/>
</dbReference>
<comment type="similarity">
    <text evidence="12">Belongs to the TonB-dependent receptor family. BtuB (TC 1.B.14.3.1) subfamily.</text>
</comment>
<dbReference type="Proteomes" id="UP000219642">
    <property type="component" value="Unassembled WGS sequence"/>
</dbReference>
<dbReference type="Pfam" id="PF00593">
    <property type="entry name" value="TonB_dep_Rec_b-barrel"/>
    <property type="match status" value="1"/>
</dbReference>
<gene>
    <name evidence="12 17" type="primary">btuB</name>
    <name evidence="17" type="ORF">BK796_21430</name>
</gene>
<evidence type="ECO:0000256" key="8">
    <source>
        <dbReference type="ARBA" id="ARBA00023077"/>
    </source>
</evidence>
<keyword evidence="5 12" id="KW-0732">Signal</keyword>
<feature type="binding site" evidence="12">
    <location>
        <position position="247"/>
    </location>
    <ligand>
        <name>Ca(2+)</name>
        <dbReference type="ChEBI" id="CHEBI:29108"/>
        <label>2</label>
    </ligand>
</feature>
<feature type="binding site" evidence="12">
    <location>
        <position position="246"/>
    </location>
    <ligand>
        <name>Ca(2+)</name>
        <dbReference type="ChEBI" id="CHEBI:29108"/>
        <label>2</label>
    </ligand>
</feature>
<keyword evidence="6 12" id="KW-0106">Calcium</keyword>
<feature type="binding site" evidence="12">
    <location>
        <position position="519"/>
    </location>
    <ligand>
        <name>cyanocob(III)alamin</name>
        <dbReference type="ChEBI" id="CHEBI:17439"/>
    </ligand>
</feature>
<feature type="binding site" evidence="12">
    <location>
        <position position="212"/>
    </location>
    <ligand>
        <name>Ca(2+)</name>
        <dbReference type="ChEBI" id="CHEBI:29108"/>
        <label>2</label>
    </ligand>
</feature>
<keyword evidence="11 12" id="KW-0998">Cell outer membrane</keyword>
<evidence type="ECO:0000256" key="9">
    <source>
        <dbReference type="ARBA" id="ARBA00023114"/>
    </source>
</evidence>
<keyword evidence="3 12" id="KW-1134">Transmembrane beta strand</keyword>
<dbReference type="InterPro" id="IPR039426">
    <property type="entry name" value="TonB-dep_rcpt-like"/>
</dbReference>
<dbReference type="Pfam" id="PF07715">
    <property type="entry name" value="Plug"/>
    <property type="match status" value="1"/>
</dbReference>
<comment type="caution">
    <text evidence="12">Lacks conserved residue(s) required for the propagation of feature annotation.</text>
</comment>
<keyword evidence="10 12" id="KW-0472">Membrane</keyword>
<feature type="short sequence motif" description="TonB C-terminal box" evidence="12 14">
    <location>
        <begin position="599"/>
        <end position="616"/>
    </location>
</feature>
<keyword evidence="4 12" id="KW-0812">Transmembrane</keyword>
<feature type="binding site" evidence="12">
    <location>
        <position position="210"/>
    </location>
    <ligand>
        <name>Ca(2+)</name>
        <dbReference type="ChEBI" id="CHEBI:29108"/>
        <label>2</label>
    </ligand>
</feature>
<evidence type="ECO:0000256" key="13">
    <source>
        <dbReference type="PROSITE-ProRule" id="PRU01360"/>
    </source>
</evidence>
<dbReference type="PANTHER" id="PTHR30069">
    <property type="entry name" value="TONB-DEPENDENT OUTER MEMBRANE RECEPTOR"/>
    <property type="match status" value="1"/>
</dbReference>
<keyword evidence="7 12" id="KW-0406">Ion transport</keyword>
<dbReference type="Gene3D" id="2.170.130.10">
    <property type="entry name" value="TonB-dependent receptor, plug domain"/>
    <property type="match status" value="1"/>
</dbReference>
<evidence type="ECO:0000256" key="5">
    <source>
        <dbReference type="ARBA" id="ARBA00022729"/>
    </source>
</evidence>